<dbReference type="Gene3D" id="3.30.750.24">
    <property type="entry name" value="STAS domain"/>
    <property type="match status" value="1"/>
</dbReference>
<sequence>MNHDPLQEMESSVEPAVDGAGLNTTSPGVEATVPTAKENVVSLGESLTIQEVAGMLETLRRSLELGGTVTLNAGEVDQVDGTGIQLLCTFAKEAVNQHIEIKWGATTEKLQSAVELLGLAEVLNLSNKEAA</sequence>
<dbReference type="InterPro" id="IPR058548">
    <property type="entry name" value="MlaB-like_STAS"/>
</dbReference>
<evidence type="ECO:0000313" key="3">
    <source>
        <dbReference type="EMBL" id="RDH82189.1"/>
    </source>
</evidence>
<organism evidence="3 4">
    <name type="scientific">endosymbiont of Escarpia spicata</name>
    <dbReference type="NCBI Taxonomy" id="2200908"/>
    <lineage>
        <taxon>Bacteria</taxon>
        <taxon>Pseudomonadati</taxon>
        <taxon>Pseudomonadota</taxon>
        <taxon>Gammaproteobacteria</taxon>
        <taxon>sulfur-oxidizing symbionts</taxon>
    </lineage>
</organism>
<dbReference type="SUPFAM" id="SSF52091">
    <property type="entry name" value="SpoIIaa-like"/>
    <property type="match status" value="1"/>
</dbReference>
<gene>
    <name evidence="3" type="ORF">DIZ78_17400</name>
</gene>
<reference evidence="3 4" key="1">
    <citation type="journal article" date="2018" name="ISME J.">
        <title>Endosymbiont genomes yield clues of tubeworm success.</title>
        <authorList>
            <person name="Li Y."/>
            <person name="Liles M.R."/>
            <person name="Halanych K.M."/>
        </authorList>
    </citation>
    <scope>NUCLEOTIDE SEQUENCE [LARGE SCALE GENOMIC DNA]</scope>
    <source>
        <strain evidence="3">A1462</strain>
    </source>
</reference>
<evidence type="ECO:0000256" key="1">
    <source>
        <dbReference type="SAM" id="MobiDB-lite"/>
    </source>
</evidence>
<feature type="region of interest" description="Disordered" evidence="1">
    <location>
        <begin position="1"/>
        <end position="30"/>
    </location>
</feature>
<protein>
    <recommendedName>
        <fullName evidence="2">STAS domain-containing protein</fullName>
    </recommendedName>
</protein>
<dbReference type="Proteomes" id="UP000254771">
    <property type="component" value="Unassembled WGS sequence"/>
</dbReference>
<dbReference type="Pfam" id="PF13466">
    <property type="entry name" value="STAS_2"/>
    <property type="match status" value="1"/>
</dbReference>
<dbReference type="AlphaFoldDB" id="A0A370DBB3"/>
<accession>A0A370DBB3</accession>
<proteinExistence type="predicted"/>
<keyword evidence="4" id="KW-1185">Reference proteome</keyword>
<comment type="caution">
    <text evidence="3">The sequence shown here is derived from an EMBL/GenBank/DDBJ whole genome shotgun (WGS) entry which is preliminary data.</text>
</comment>
<dbReference type="InterPro" id="IPR036513">
    <property type="entry name" value="STAS_dom_sf"/>
</dbReference>
<evidence type="ECO:0000259" key="2">
    <source>
        <dbReference type="PROSITE" id="PS50801"/>
    </source>
</evidence>
<dbReference type="InterPro" id="IPR002645">
    <property type="entry name" value="STAS_dom"/>
</dbReference>
<dbReference type="EMBL" id="QFXE01000021">
    <property type="protein sequence ID" value="RDH82189.1"/>
    <property type="molecule type" value="Genomic_DNA"/>
</dbReference>
<name>A0A370DBB3_9GAMM</name>
<evidence type="ECO:0000313" key="4">
    <source>
        <dbReference type="Proteomes" id="UP000254771"/>
    </source>
</evidence>
<dbReference type="PROSITE" id="PS50801">
    <property type="entry name" value="STAS"/>
    <property type="match status" value="1"/>
</dbReference>
<feature type="domain" description="STAS" evidence="2">
    <location>
        <begin position="40"/>
        <end position="131"/>
    </location>
</feature>